<feature type="domain" description="Zn(2)-C6 fungal-type" evidence="7">
    <location>
        <begin position="39"/>
        <end position="71"/>
    </location>
</feature>
<organism evidence="8 9">
    <name type="scientific">Sphaerulina musiva (strain SO2202)</name>
    <name type="common">Poplar stem canker fungus</name>
    <name type="synonym">Septoria musiva</name>
    <dbReference type="NCBI Taxonomy" id="692275"/>
    <lineage>
        <taxon>Eukaryota</taxon>
        <taxon>Fungi</taxon>
        <taxon>Dikarya</taxon>
        <taxon>Ascomycota</taxon>
        <taxon>Pezizomycotina</taxon>
        <taxon>Dothideomycetes</taxon>
        <taxon>Dothideomycetidae</taxon>
        <taxon>Mycosphaerellales</taxon>
        <taxon>Mycosphaerellaceae</taxon>
        <taxon>Sphaerulina</taxon>
    </lineage>
</organism>
<dbReference type="InterPro" id="IPR036864">
    <property type="entry name" value="Zn2-C6_fun-type_DNA-bd_sf"/>
</dbReference>
<keyword evidence="9" id="KW-1185">Reference proteome</keyword>
<dbReference type="GO" id="GO:0008270">
    <property type="term" value="F:zinc ion binding"/>
    <property type="evidence" value="ECO:0007669"/>
    <property type="project" value="InterPro"/>
</dbReference>
<dbReference type="InterPro" id="IPR051127">
    <property type="entry name" value="Fungal_SecMet_Regulators"/>
</dbReference>
<dbReference type="EMBL" id="KB456266">
    <property type="protein sequence ID" value="EMF11219.1"/>
    <property type="molecule type" value="Genomic_DNA"/>
</dbReference>
<dbReference type="CDD" id="cd12148">
    <property type="entry name" value="fungal_TF_MHR"/>
    <property type="match status" value="1"/>
</dbReference>
<feature type="region of interest" description="Disordered" evidence="6">
    <location>
        <begin position="675"/>
        <end position="700"/>
    </location>
</feature>
<dbReference type="Pfam" id="PF04082">
    <property type="entry name" value="Fungal_trans"/>
    <property type="match status" value="1"/>
</dbReference>
<keyword evidence="3" id="KW-0238">DNA-binding</keyword>
<name>M3BV67_SPHMS</name>
<feature type="region of interest" description="Disordered" evidence="6">
    <location>
        <begin position="197"/>
        <end position="221"/>
    </location>
</feature>
<dbReference type="GO" id="GO:0000978">
    <property type="term" value="F:RNA polymerase II cis-regulatory region sequence-specific DNA binding"/>
    <property type="evidence" value="ECO:0007669"/>
    <property type="project" value="TreeGrafter"/>
</dbReference>
<evidence type="ECO:0000313" key="8">
    <source>
        <dbReference type="EMBL" id="EMF11219.1"/>
    </source>
</evidence>
<keyword evidence="4" id="KW-0804">Transcription</keyword>
<keyword evidence="5" id="KW-0539">Nucleus</keyword>
<feature type="compositionally biased region" description="Low complexity" evidence="6">
    <location>
        <begin position="139"/>
        <end position="150"/>
    </location>
</feature>
<keyword evidence="2" id="KW-0805">Transcription regulation</keyword>
<evidence type="ECO:0000313" key="9">
    <source>
        <dbReference type="Proteomes" id="UP000016931"/>
    </source>
</evidence>
<reference evidence="8 9" key="1">
    <citation type="journal article" date="2012" name="PLoS Pathog.">
        <title>Diverse lifestyles and strategies of plant pathogenesis encoded in the genomes of eighteen Dothideomycetes fungi.</title>
        <authorList>
            <person name="Ohm R.A."/>
            <person name="Feau N."/>
            <person name="Henrissat B."/>
            <person name="Schoch C.L."/>
            <person name="Horwitz B.A."/>
            <person name="Barry K.W."/>
            <person name="Condon B.J."/>
            <person name="Copeland A.C."/>
            <person name="Dhillon B."/>
            <person name="Glaser F."/>
            <person name="Hesse C.N."/>
            <person name="Kosti I."/>
            <person name="LaButti K."/>
            <person name="Lindquist E.A."/>
            <person name="Lucas S."/>
            <person name="Salamov A.A."/>
            <person name="Bradshaw R.E."/>
            <person name="Ciuffetti L."/>
            <person name="Hamelin R.C."/>
            <person name="Kema G.H.J."/>
            <person name="Lawrence C."/>
            <person name="Scott J.A."/>
            <person name="Spatafora J.W."/>
            <person name="Turgeon B.G."/>
            <person name="de Wit P.J.G.M."/>
            <person name="Zhong S."/>
            <person name="Goodwin S.B."/>
            <person name="Grigoriev I.V."/>
        </authorList>
    </citation>
    <scope>NUCLEOTIDE SEQUENCE [LARGE SCALE GENOMIC DNA]</scope>
    <source>
        <strain evidence="8 9">SO2202</strain>
    </source>
</reference>
<dbReference type="Pfam" id="PF00172">
    <property type="entry name" value="Zn_clus"/>
    <property type="match status" value="1"/>
</dbReference>
<dbReference type="PROSITE" id="PS50048">
    <property type="entry name" value="ZN2_CY6_FUNGAL_2"/>
    <property type="match status" value="1"/>
</dbReference>
<dbReference type="PANTHER" id="PTHR47424:SF3">
    <property type="entry name" value="REGULATORY PROTEIN GAL4"/>
    <property type="match status" value="1"/>
</dbReference>
<proteinExistence type="predicted"/>
<dbReference type="SMART" id="SM00066">
    <property type="entry name" value="GAL4"/>
    <property type="match status" value="1"/>
</dbReference>
<dbReference type="eggNOG" id="ENOG502S0D7">
    <property type="taxonomic scope" value="Eukaryota"/>
</dbReference>
<dbReference type="GO" id="GO:0005634">
    <property type="term" value="C:nucleus"/>
    <property type="evidence" value="ECO:0007669"/>
    <property type="project" value="TreeGrafter"/>
</dbReference>
<protein>
    <submittedName>
        <fullName evidence="8">Fungal_trans-domain-containing protein</fullName>
    </submittedName>
</protein>
<evidence type="ECO:0000256" key="1">
    <source>
        <dbReference type="ARBA" id="ARBA00022723"/>
    </source>
</evidence>
<dbReference type="PROSITE" id="PS00463">
    <property type="entry name" value="ZN2_CY6_FUNGAL_1"/>
    <property type="match status" value="1"/>
</dbReference>
<dbReference type="SMART" id="SM00906">
    <property type="entry name" value="Fungal_trans"/>
    <property type="match status" value="1"/>
</dbReference>
<evidence type="ECO:0000256" key="6">
    <source>
        <dbReference type="SAM" id="MobiDB-lite"/>
    </source>
</evidence>
<dbReference type="SUPFAM" id="SSF57701">
    <property type="entry name" value="Zn2/Cys6 DNA-binding domain"/>
    <property type="match status" value="1"/>
</dbReference>
<dbReference type="GO" id="GO:0006351">
    <property type="term" value="P:DNA-templated transcription"/>
    <property type="evidence" value="ECO:0007669"/>
    <property type="project" value="InterPro"/>
</dbReference>
<dbReference type="OrthoDB" id="424974at2759"/>
<dbReference type="GO" id="GO:0000981">
    <property type="term" value="F:DNA-binding transcription factor activity, RNA polymerase II-specific"/>
    <property type="evidence" value="ECO:0007669"/>
    <property type="project" value="InterPro"/>
</dbReference>
<evidence type="ECO:0000256" key="2">
    <source>
        <dbReference type="ARBA" id="ARBA00023015"/>
    </source>
</evidence>
<evidence type="ECO:0000256" key="4">
    <source>
        <dbReference type="ARBA" id="ARBA00023163"/>
    </source>
</evidence>
<dbReference type="OMA" id="CFWEFIH"/>
<sequence length="784" mass="87472">MEGQAPDQMMQGGQHAFRAADGSQPDLPKSTKRQRVSQACGPCRDRKTRCDGRQPICRACETRGVTKSCNFDYVRRQRQPRASGASVGHSPQSDSLRHIRELGSDPRNHAAAQALSDLGQQPREVVAPASMSTTSTVRPSDSAPSAPSVAGQYQPTWSTTSRADGLATLADGSDGSIYGPSSAVAFLRHVMPHKSGTATPVEPSLLDPDVKPRPSVPLPDRHLPRSHGLAVLPRRREADNFLLCYWEFIHPLFPVLHRPAFLRKYESLWIDTDDNNNKANESEVEDAIFTSTLNLVFAIGCKFSSIIEAAQKSTVAEDFFQRSRQSYAFDILDSTSIAVVQMLVLTGVYLQSTQHASRCWNSIGLAIRMAQSIGLHVNHSGRQQMSQVEQQMRRRIWHTCIHLDRLLSMTFGRPAMIEKQIDVPAPALIDDEYLADRGVGSQATGVLSRLGMFIYSSPLMELLEEILERFYRHSSLSQNRSSFPETTDIVTPVLVINRKLDDFAETVPDYLRVSNNSSTPGRNEDHILLQQQVLHNRFLFIRMLSLRPVLLAATKRGSRPLTKYSLDDDVIRSCCTRCVLTASRLVDGIHDTFYTLYRSSGWHSVYFTFSAAMTLLASWKIDHLFSGPEGDTRETTWSRCLVILEYYENQIHSAEHAIKILKSLKLQITSRAQASTVTQESPTQLDPTLRPTPNTEGATSTTADLYSTLSMDESDLFGTDNISEAWYGQQLINLDWLEIPQLLARPDFEFFKDSTAASWSSTIKSGCPASTPTWLSHPLPVILN</sequence>
<dbReference type="PANTHER" id="PTHR47424">
    <property type="entry name" value="REGULATORY PROTEIN GAL4"/>
    <property type="match status" value="1"/>
</dbReference>
<evidence type="ECO:0000256" key="5">
    <source>
        <dbReference type="ARBA" id="ARBA00023242"/>
    </source>
</evidence>
<dbReference type="HOGENOM" id="CLU_008511_1_1_1"/>
<evidence type="ECO:0000256" key="3">
    <source>
        <dbReference type="ARBA" id="ARBA00023125"/>
    </source>
</evidence>
<feature type="region of interest" description="Disordered" evidence="6">
    <location>
        <begin position="1"/>
        <end position="50"/>
    </location>
</feature>
<gene>
    <name evidence="8" type="ORF">SEPMUDRAFT_164767</name>
</gene>
<accession>M3BV67</accession>
<dbReference type="Proteomes" id="UP000016931">
    <property type="component" value="Unassembled WGS sequence"/>
</dbReference>
<dbReference type="STRING" id="692275.M3BV67"/>
<dbReference type="InterPro" id="IPR007219">
    <property type="entry name" value="XnlR_reg_dom"/>
</dbReference>
<dbReference type="GeneID" id="27905269"/>
<keyword evidence="1" id="KW-0479">Metal-binding</keyword>
<dbReference type="AlphaFoldDB" id="M3BV67"/>
<evidence type="ECO:0000259" key="7">
    <source>
        <dbReference type="PROSITE" id="PS50048"/>
    </source>
</evidence>
<dbReference type="InterPro" id="IPR001138">
    <property type="entry name" value="Zn2Cys6_DnaBD"/>
</dbReference>
<dbReference type="Gene3D" id="4.10.240.10">
    <property type="entry name" value="Zn(2)-C6 fungal-type DNA-binding domain"/>
    <property type="match status" value="1"/>
</dbReference>
<dbReference type="RefSeq" id="XP_016759340.1">
    <property type="nucleotide sequence ID" value="XM_016908132.1"/>
</dbReference>
<feature type="region of interest" description="Disordered" evidence="6">
    <location>
        <begin position="116"/>
        <end position="157"/>
    </location>
</feature>
<dbReference type="GO" id="GO:0000435">
    <property type="term" value="P:positive regulation of transcription from RNA polymerase II promoter by galactose"/>
    <property type="evidence" value="ECO:0007669"/>
    <property type="project" value="TreeGrafter"/>
</dbReference>
<dbReference type="CDD" id="cd00067">
    <property type="entry name" value="GAL4"/>
    <property type="match status" value="1"/>
</dbReference>